<keyword evidence="1" id="KW-1015">Disulfide bond</keyword>
<dbReference type="GO" id="GO:0008083">
    <property type="term" value="F:growth factor activity"/>
    <property type="evidence" value="ECO:0007669"/>
    <property type="project" value="UniProtKB-KW"/>
</dbReference>
<dbReference type="GO" id="GO:0005143">
    <property type="term" value="F:interleukin-12 receptor binding"/>
    <property type="evidence" value="ECO:0007669"/>
    <property type="project" value="InterPro"/>
</dbReference>
<comment type="subcellular location">
    <subcellularLocation>
        <location evidence="1">Secreted</location>
    </subcellularLocation>
</comment>
<sequence>MFNNILQAVVTPLFLLFFLSDVAPALLLLVLSCPLWQVSKSLPMMSRGPMTDSCASHARTLLQNITGALTQNNLFSGINCSKQSVELNLETNTPSVCAPKESTCTGIKKSEFDEKSCLKNIGEDLHHYYKFLVAQPDPDSLLGPTVLFSLREFMENCFPQSLSADLTSKWAAADGTSTYDERLSLCKVLKGFQVRTITINRVIGYMISGEHTK</sequence>
<dbReference type="Ensembl" id="ENSSMAT00000000959.2">
    <property type="protein sequence ID" value="ENSSMAP00000000938.1"/>
    <property type="gene ID" value="ENSSMAG00000000579.2"/>
</dbReference>
<dbReference type="Gene3D" id="1.20.1250.10">
    <property type="match status" value="1"/>
</dbReference>
<organism evidence="2 3">
    <name type="scientific">Scophthalmus maximus</name>
    <name type="common">Turbot</name>
    <name type="synonym">Psetta maxima</name>
    <dbReference type="NCBI Taxonomy" id="52904"/>
    <lineage>
        <taxon>Eukaryota</taxon>
        <taxon>Metazoa</taxon>
        <taxon>Chordata</taxon>
        <taxon>Craniata</taxon>
        <taxon>Vertebrata</taxon>
        <taxon>Euteleostomi</taxon>
        <taxon>Actinopterygii</taxon>
        <taxon>Neopterygii</taxon>
        <taxon>Teleostei</taxon>
        <taxon>Neoteleostei</taxon>
        <taxon>Acanthomorphata</taxon>
        <taxon>Carangaria</taxon>
        <taxon>Pleuronectiformes</taxon>
        <taxon>Pleuronectoidei</taxon>
        <taxon>Scophthalmidae</taxon>
        <taxon>Scophthalmus</taxon>
    </lineage>
</organism>
<reference evidence="2" key="2">
    <citation type="submission" date="2025-08" db="UniProtKB">
        <authorList>
            <consortium name="Ensembl"/>
        </authorList>
    </citation>
    <scope>IDENTIFICATION</scope>
</reference>
<dbReference type="AlphaFoldDB" id="A0A8D2ZEI8"/>
<keyword evidence="1" id="KW-0202">Cytokine</keyword>
<gene>
    <name evidence="1" type="primary">IL12A</name>
    <name evidence="2" type="synonym">zmp:0000001127</name>
</gene>
<comment type="subunit">
    <text evidence="1">Heterodimer with IL12B; disulfide-linked. The heterodimer is known as interleukin IL-12.</text>
</comment>
<accession>A0A8D2ZEI8</accession>
<dbReference type="GO" id="GO:0005615">
    <property type="term" value="C:extracellular space"/>
    <property type="evidence" value="ECO:0007669"/>
    <property type="project" value="UniProtKB-KW"/>
</dbReference>
<reference evidence="2" key="1">
    <citation type="submission" date="2023-05" db="EMBL/GenBank/DDBJ databases">
        <title>High-quality long-read genome of Scophthalmus maximus.</title>
        <authorList>
            <person name="Lien S."/>
            <person name="Martinez P."/>
        </authorList>
    </citation>
    <scope>NUCLEOTIDE SEQUENCE [LARGE SCALE GENOMIC DNA]</scope>
</reference>
<name>A0A8D2ZEI8_SCOMX</name>
<dbReference type="SUPFAM" id="SSF47266">
    <property type="entry name" value="4-helical cytokines"/>
    <property type="match status" value="1"/>
</dbReference>
<dbReference type="GeneTree" id="ENSGT00390000016906"/>
<dbReference type="GO" id="GO:0005125">
    <property type="term" value="F:cytokine activity"/>
    <property type="evidence" value="ECO:0007669"/>
    <property type="project" value="UniProtKB-KW"/>
</dbReference>
<dbReference type="OMA" id="HYYKFLA"/>
<dbReference type="GO" id="GO:0006955">
    <property type="term" value="P:immune response"/>
    <property type="evidence" value="ECO:0007669"/>
    <property type="project" value="InterPro"/>
</dbReference>
<evidence type="ECO:0000313" key="2">
    <source>
        <dbReference type="Ensembl" id="ENSSMAP00000000938.1"/>
    </source>
</evidence>
<dbReference type="InterPro" id="IPR004281">
    <property type="entry name" value="IL-12_alpha"/>
</dbReference>
<dbReference type="Proteomes" id="UP000694558">
    <property type="component" value="Chromosome 7"/>
</dbReference>
<dbReference type="Pfam" id="PF03039">
    <property type="entry name" value="IL12"/>
    <property type="match status" value="1"/>
</dbReference>
<keyword evidence="1" id="KW-0964">Secreted</keyword>
<keyword evidence="1" id="KW-0339">Growth factor</keyword>
<protein>
    <recommendedName>
        <fullName evidence="1">Interleukin-12 subunit alpha</fullName>
        <shortName evidence="1">IL-12A</shortName>
    </recommendedName>
</protein>
<comment type="similarity">
    <text evidence="1">Belongs to the IL-6 superfamily.</text>
</comment>
<proteinExistence type="inferred from homology"/>
<dbReference type="InterPro" id="IPR009079">
    <property type="entry name" value="4_helix_cytokine-like_core"/>
</dbReference>
<evidence type="ECO:0000313" key="3">
    <source>
        <dbReference type="Proteomes" id="UP000694558"/>
    </source>
</evidence>
<evidence type="ECO:0000256" key="1">
    <source>
        <dbReference type="RuleBase" id="RU363133"/>
    </source>
</evidence>